<feature type="compositionally biased region" description="Basic and acidic residues" evidence="1">
    <location>
        <begin position="1"/>
        <end position="11"/>
    </location>
</feature>
<gene>
    <name evidence="2" type="ORF">CHRIB12_LOCUS9605</name>
</gene>
<comment type="caution">
    <text evidence="2">The sequence shown here is derived from an EMBL/GenBank/DDBJ whole genome shotgun (WGS) entry which is preliminary data.</text>
</comment>
<evidence type="ECO:0000313" key="3">
    <source>
        <dbReference type="Proteomes" id="UP000684084"/>
    </source>
</evidence>
<feature type="region of interest" description="Disordered" evidence="1">
    <location>
        <begin position="1"/>
        <end position="25"/>
    </location>
</feature>
<proteinExistence type="predicted"/>
<feature type="compositionally biased region" description="Polar residues" evidence="1">
    <location>
        <begin position="12"/>
        <end position="25"/>
    </location>
</feature>
<dbReference type="AlphaFoldDB" id="A0A916E5D0"/>
<reference evidence="2" key="1">
    <citation type="submission" date="2020-05" db="EMBL/GenBank/DDBJ databases">
        <authorList>
            <person name="Rincon C."/>
            <person name="Sanders R I."/>
            <person name="Robbins C."/>
            <person name="Chaturvedi A."/>
        </authorList>
    </citation>
    <scope>NUCLEOTIDE SEQUENCE</scope>
    <source>
        <strain evidence="2">CHB12</strain>
    </source>
</reference>
<evidence type="ECO:0000313" key="2">
    <source>
        <dbReference type="EMBL" id="CAB5363601.1"/>
    </source>
</evidence>
<accession>A0A916E5D0</accession>
<dbReference type="OrthoDB" id="2380192at2759"/>
<dbReference type="EMBL" id="CAGKOT010000018">
    <property type="protein sequence ID" value="CAB5363601.1"/>
    <property type="molecule type" value="Genomic_DNA"/>
</dbReference>
<sequence length="97" mass="10891">MESEFGDRITKVEQNQLQNDNSVTKQLPMVAHYEKPLVDKEMDISLPEEPTPEVSPTNIPDSQFEQCKPVCKINNAVSKVPVSSKISEERETGLGYV</sequence>
<protein>
    <submittedName>
        <fullName evidence="2">Uncharacterized protein</fullName>
    </submittedName>
</protein>
<evidence type="ECO:0000256" key="1">
    <source>
        <dbReference type="SAM" id="MobiDB-lite"/>
    </source>
</evidence>
<dbReference type="Proteomes" id="UP000684084">
    <property type="component" value="Unassembled WGS sequence"/>
</dbReference>
<name>A0A916E5D0_9GLOM</name>
<organism evidence="2 3">
    <name type="scientific">Rhizophagus irregularis</name>
    <dbReference type="NCBI Taxonomy" id="588596"/>
    <lineage>
        <taxon>Eukaryota</taxon>
        <taxon>Fungi</taxon>
        <taxon>Fungi incertae sedis</taxon>
        <taxon>Mucoromycota</taxon>
        <taxon>Glomeromycotina</taxon>
        <taxon>Glomeromycetes</taxon>
        <taxon>Glomerales</taxon>
        <taxon>Glomeraceae</taxon>
        <taxon>Rhizophagus</taxon>
    </lineage>
</organism>